<name>A0A3S0NHD6_9GAMM</name>
<reference evidence="1" key="1">
    <citation type="submission" date="2018-12" db="EMBL/GenBank/DDBJ databases">
        <authorList>
            <person name="Jadhav K."/>
            <person name="Kushwaha B."/>
            <person name="Jadhav I."/>
        </authorList>
    </citation>
    <scope>NUCLEOTIDE SEQUENCE [LARGE SCALE GENOMIC DNA]</scope>
    <source>
        <strain evidence="1">SBS 10</strain>
    </source>
</reference>
<comment type="caution">
    <text evidence="1">The sequence shown here is derived from an EMBL/GenBank/DDBJ whole genome shotgun (WGS) entry which is preliminary data.</text>
</comment>
<gene>
    <name evidence="1" type="ORF">DSL92_05140</name>
</gene>
<evidence type="ECO:0000313" key="1">
    <source>
        <dbReference type="EMBL" id="RUA22572.1"/>
    </source>
</evidence>
<organism evidence="1">
    <name type="scientific">Billgrantia gudaonensis</name>
    <dbReference type="NCBI Taxonomy" id="376427"/>
    <lineage>
        <taxon>Bacteria</taxon>
        <taxon>Pseudomonadati</taxon>
        <taxon>Pseudomonadota</taxon>
        <taxon>Gammaproteobacteria</taxon>
        <taxon>Oceanospirillales</taxon>
        <taxon>Halomonadaceae</taxon>
        <taxon>Billgrantia</taxon>
    </lineage>
</organism>
<dbReference type="EMBL" id="RXHI01000014">
    <property type="protein sequence ID" value="RUA22572.1"/>
    <property type="molecule type" value="Genomic_DNA"/>
</dbReference>
<protein>
    <submittedName>
        <fullName evidence="1">Uncharacterized protein</fullName>
    </submittedName>
</protein>
<accession>A0A3S0NHD6</accession>
<dbReference type="AlphaFoldDB" id="A0A3S0NHD6"/>
<proteinExistence type="predicted"/>
<sequence>MILLWSMGCSIASGMPPASSTPAARWHVAIWRRLSDMACGEAWRFRLTSLRDFADNPGAGLMNSAGRRRSLAVSAGPRRHAAIWRGSRSR</sequence>